<dbReference type="AlphaFoldDB" id="A0A1G4M7U0"/>
<keyword evidence="2" id="KW-0240">DNA-directed RNA polymerase</keyword>
<dbReference type="OrthoDB" id="5836119at2759"/>
<dbReference type="Proteomes" id="UP000190831">
    <property type="component" value="Chromosome B"/>
</dbReference>
<feature type="compositionally biased region" description="Basic residues" evidence="5">
    <location>
        <begin position="19"/>
        <end position="28"/>
    </location>
</feature>
<evidence type="ECO:0000256" key="4">
    <source>
        <dbReference type="ARBA" id="ARBA00023242"/>
    </source>
</evidence>
<name>A0A1G4M7U0_LACFM</name>
<feature type="compositionally biased region" description="Basic and acidic residues" evidence="5">
    <location>
        <begin position="29"/>
        <end position="53"/>
    </location>
</feature>
<gene>
    <name evidence="6" type="ORF">LAFE_0B02982G</name>
</gene>
<evidence type="ECO:0000313" key="6">
    <source>
        <dbReference type="EMBL" id="SCV99809.1"/>
    </source>
</evidence>
<protein>
    <submittedName>
        <fullName evidence="6">LAFE_0B02982g1_1</fullName>
    </submittedName>
</protein>
<dbReference type="OMA" id="NNYAGTH"/>
<dbReference type="GO" id="GO:0042797">
    <property type="term" value="P:tRNA transcription by RNA polymerase III"/>
    <property type="evidence" value="ECO:0007669"/>
    <property type="project" value="TreeGrafter"/>
</dbReference>
<accession>A0A1G4M7U0</accession>
<dbReference type="GO" id="GO:0005666">
    <property type="term" value="C:RNA polymerase III complex"/>
    <property type="evidence" value="ECO:0007669"/>
    <property type="project" value="InterPro"/>
</dbReference>
<dbReference type="PANTHER" id="PTHR13408">
    <property type="entry name" value="DNA-DIRECTED RNA POLYMERASE III"/>
    <property type="match status" value="1"/>
</dbReference>
<dbReference type="EMBL" id="LT598489">
    <property type="protein sequence ID" value="SCV99809.1"/>
    <property type="molecule type" value="Genomic_DNA"/>
</dbReference>
<comment type="subcellular location">
    <subcellularLocation>
        <location evidence="1">Nucleus</location>
    </subcellularLocation>
</comment>
<keyword evidence="4" id="KW-0539">Nucleus</keyword>
<feature type="region of interest" description="Disordered" evidence="5">
    <location>
        <begin position="290"/>
        <end position="336"/>
    </location>
</feature>
<feature type="compositionally biased region" description="Polar residues" evidence="5">
    <location>
        <begin position="1"/>
        <end position="16"/>
    </location>
</feature>
<keyword evidence="3" id="KW-0804">Transcription</keyword>
<sequence length="408" mass="45872">MSGTGRLPSLNQSNGKPSLKFKPKFLARRSKEEREASIPKTAPEEVSRPFDKKKYSKRNNGPNQQKRLPRYLNNTRVITSGPLGAGNFSAGGSDPRTGFIKTEGSNFDLLQKGLKAANNGQDENDSDGDGITKINMGREYNVHEIGDDEEEELSEEEIDEDSLQSKMLANLFPVRAIRVKHEDMDIIKKELQESMSDVTTREHTPGFPKLENDGASLQSILEHRDTELQQKLDNLRLQNEFHSVDSAEAMEEVKMLNEDHKHIVKKLNKLNNMPNKFMVFQLPSDLPDFEVPEPPVEKKAEVDQENTQASGEAEKTEDEVKVAKEEGEKAPKNHDMEEEKPLMGRIGSIRIHKSGKLSVKIGNVVMDISRGSETSFLQDVVALDERDEERTVELLGNVDGKVVITPRF</sequence>
<dbReference type="PANTHER" id="PTHR13408:SF0">
    <property type="entry name" value="DNA-DIRECTED RNA POLYMERASE III SUBUNIT RPC4"/>
    <property type="match status" value="1"/>
</dbReference>
<reference evidence="7" key="1">
    <citation type="submission" date="2016-03" db="EMBL/GenBank/DDBJ databases">
        <authorList>
            <person name="Devillers H."/>
        </authorList>
    </citation>
    <scope>NUCLEOTIDE SEQUENCE [LARGE SCALE GENOMIC DNA]</scope>
</reference>
<evidence type="ECO:0000256" key="3">
    <source>
        <dbReference type="ARBA" id="ARBA00023163"/>
    </source>
</evidence>
<keyword evidence="7" id="KW-1185">Reference proteome</keyword>
<dbReference type="GO" id="GO:0003677">
    <property type="term" value="F:DNA binding"/>
    <property type="evidence" value="ECO:0007669"/>
    <property type="project" value="InterPro"/>
</dbReference>
<dbReference type="Pfam" id="PF05132">
    <property type="entry name" value="RNA_pol_Rpc4"/>
    <property type="match status" value="1"/>
</dbReference>
<evidence type="ECO:0000313" key="7">
    <source>
        <dbReference type="Proteomes" id="UP000190831"/>
    </source>
</evidence>
<dbReference type="STRING" id="4955.A0A1G4M7U0"/>
<evidence type="ECO:0000256" key="1">
    <source>
        <dbReference type="ARBA" id="ARBA00004123"/>
    </source>
</evidence>
<feature type="compositionally biased region" description="Polar residues" evidence="5">
    <location>
        <begin position="58"/>
        <end position="78"/>
    </location>
</feature>
<evidence type="ECO:0000256" key="5">
    <source>
        <dbReference type="SAM" id="MobiDB-lite"/>
    </source>
</evidence>
<feature type="region of interest" description="Disordered" evidence="5">
    <location>
        <begin position="1"/>
        <end position="102"/>
    </location>
</feature>
<proteinExistence type="predicted"/>
<organism evidence="6 7">
    <name type="scientific">Lachancea fermentati</name>
    <name type="common">Zygosaccharomyces fermentati</name>
    <dbReference type="NCBI Taxonomy" id="4955"/>
    <lineage>
        <taxon>Eukaryota</taxon>
        <taxon>Fungi</taxon>
        <taxon>Dikarya</taxon>
        <taxon>Ascomycota</taxon>
        <taxon>Saccharomycotina</taxon>
        <taxon>Saccharomycetes</taxon>
        <taxon>Saccharomycetales</taxon>
        <taxon>Saccharomycetaceae</taxon>
        <taxon>Lachancea</taxon>
    </lineage>
</organism>
<evidence type="ECO:0000256" key="2">
    <source>
        <dbReference type="ARBA" id="ARBA00022478"/>
    </source>
</evidence>
<feature type="compositionally biased region" description="Basic and acidic residues" evidence="5">
    <location>
        <begin position="312"/>
        <end position="336"/>
    </location>
</feature>
<dbReference type="InterPro" id="IPR007811">
    <property type="entry name" value="RPC4"/>
</dbReference>